<dbReference type="SUPFAM" id="SSF109604">
    <property type="entry name" value="HD-domain/PDEase-like"/>
    <property type="match status" value="1"/>
</dbReference>
<dbReference type="SMART" id="SM00471">
    <property type="entry name" value="HDc"/>
    <property type="match status" value="1"/>
</dbReference>
<sequence>MLFDRTQLERLEAAQLAPYAAQSGRSRGREYPERESLHRTAFQKDRDRVNHTTAFRRLQYKTQVFVNYEGDYYRTRLTHTLEVAQVARSIARALGLNPDLAETIAFAHDLGHPPFGHSGERVLQGLMEGAGGFDHNKQSLRVVTYLEERYPGFRGLNLTWETREGIVKHETRYDLPDAQGYEPSLRPSLEAQIVNLADEIAYNAHDLDDGLRSGLLRPGQLPEVPLLRDLMGELGFHPDRFAERERRVFIRELLGLLIQDTITATHQLLEKNGIESLEAVRSHPAPLAAYSADLSLRLEELRSFLYDHLYHHHYVVRQVGKSKFVLERLFVSYVEDPLMLPPQARKAAEVEGIHRAVCDYLAGMTDRYALDEYARLFEPDHRRV</sequence>
<reference evidence="4 5" key="1">
    <citation type="submission" date="2018-08" db="EMBL/GenBank/DDBJ databases">
        <title>Meiothermus granaticius genome AF-68 sequencing project.</title>
        <authorList>
            <person name="Da Costa M.S."/>
            <person name="Albuquerque L."/>
            <person name="Raposo P."/>
            <person name="Froufe H.J.C."/>
            <person name="Barroso C.S."/>
            <person name="Egas C."/>
        </authorList>
    </citation>
    <scope>NUCLEOTIDE SEQUENCE [LARGE SCALE GENOMIC DNA]</scope>
    <source>
        <strain evidence="4 5">AF-68</strain>
    </source>
</reference>
<dbReference type="InterPro" id="IPR023023">
    <property type="entry name" value="dNTPase_2"/>
</dbReference>
<evidence type="ECO:0000256" key="1">
    <source>
        <dbReference type="ARBA" id="ARBA00022801"/>
    </source>
</evidence>
<evidence type="ECO:0000259" key="3">
    <source>
        <dbReference type="PROSITE" id="PS51831"/>
    </source>
</evidence>
<dbReference type="NCBIfam" id="TIGR01353">
    <property type="entry name" value="dGTP_triPase"/>
    <property type="match status" value="1"/>
</dbReference>
<dbReference type="FunFam" id="1.10.3210.10:FF:000024">
    <property type="entry name" value="Deoxyguanosinetriphosphate triphosphohydrolase-like protein"/>
    <property type="match status" value="1"/>
</dbReference>
<dbReference type="CDD" id="cd00077">
    <property type="entry name" value="HDc"/>
    <property type="match status" value="1"/>
</dbReference>
<dbReference type="Gene3D" id="1.10.3210.10">
    <property type="entry name" value="Hypothetical protein af1432"/>
    <property type="match status" value="1"/>
</dbReference>
<dbReference type="GO" id="GO:0008832">
    <property type="term" value="F:dGTPase activity"/>
    <property type="evidence" value="ECO:0007669"/>
    <property type="project" value="TreeGrafter"/>
</dbReference>
<dbReference type="PROSITE" id="PS51831">
    <property type="entry name" value="HD"/>
    <property type="match status" value="1"/>
</dbReference>
<evidence type="ECO:0000313" key="5">
    <source>
        <dbReference type="Proteomes" id="UP000266178"/>
    </source>
</evidence>
<dbReference type="Pfam" id="PF01966">
    <property type="entry name" value="HD"/>
    <property type="match status" value="1"/>
</dbReference>
<dbReference type="Proteomes" id="UP000266178">
    <property type="component" value="Unassembled WGS sequence"/>
</dbReference>
<dbReference type="InterPro" id="IPR003607">
    <property type="entry name" value="HD/PDEase_dom"/>
</dbReference>
<keyword evidence="5" id="KW-1185">Reference proteome</keyword>
<dbReference type="InterPro" id="IPR026875">
    <property type="entry name" value="PHydrolase_assoc_dom"/>
</dbReference>
<evidence type="ECO:0000313" key="4">
    <source>
        <dbReference type="EMBL" id="RIH92891.1"/>
    </source>
</evidence>
<feature type="domain" description="HD" evidence="3">
    <location>
        <begin position="76"/>
        <end position="203"/>
    </location>
</feature>
<comment type="similarity">
    <text evidence="2">Belongs to the dGTPase family. Type 2 subfamily.</text>
</comment>
<protein>
    <recommendedName>
        <fullName evidence="2">Deoxyguanosinetriphosphate triphosphohydrolase-like protein</fullName>
    </recommendedName>
</protein>
<gene>
    <name evidence="4" type="primary">dgt</name>
    <name evidence="4" type="ORF">Mgrana_01166</name>
</gene>
<dbReference type="RefSeq" id="WP_119356675.1">
    <property type="nucleotide sequence ID" value="NZ_BJXM01000006.1"/>
</dbReference>
<accession>A0A399FDJ0</accession>
<keyword evidence="1 2" id="KW-0378">Hydrolase</keyword>
<dbReference type="InterPro" id="IPR006261">
    <property type="entry name" value="dGTPase"/>
</dbReference>
<dbReference type="HAMAP" id="MF_01212">
    <property type="entry name" value="dGTPase_type2"/>
    <property type="match status" value="1"/>
</dbReference>
<dbReference type="InterPro" id="IPR050135">
    <property type="entry name" value="dGTPase-like"/>
</dbReference>
<dbReference type="PANTHER" id="PTHR11373">
    <property type="entry name" value="DEOXYNUCLEOSIDE TRIPHOSPHATE TRIPHOSPHOHYDROLASE"/>
    <property type="match status" value="1"/>
</dbReference>
<evidence type="ECO:0000256" key="2">
    <source>
        <dbReference type="HAMAP-Rule" id="MF_01212"/>
    </source>
</evidence>
<dbReference type="Pfam" id="PF13286">
    <property type="entry name" value="HD_assoc"/>
    <property type="match status" value="1"/>
</dbReference>
<comment type="caution">
    <text evidence="4">The sequence shown here is derived from an EMBL/GenBank/DDBJ whole genome shotgun (WGS) entry which is preliminary data.</text>
</comment>
<name>A0A399FDJ0_9DEIN</name>
<dbReference type="PANTHER" id="PTHR11373:SF43">
    <property type="entry name" value="DEOXYGUANOSINETRIPHOSPHATE TRIPHOSPHOHYDROLASE-LIKE PROTEIN"/>
    <property type="match status" value="1"/>
</dbReference>
<dbReference type="OrthoDB" id="9803619at2"/>
<proteinExistence type="inferred from homology"/>
<dbReference type="GO" id="GO:0006203">
    <property type="term" value="P:dGTP catabolic process"/>
    <property type="evidence" value="ECO:0007669"/>
    <property type="project" value="TreeGrafter"/>
</dbReference>
<dbReference type="InterPro" id="IPR006674">
    <property type="entry name" value="HD_domain"/>
</dbReference>
<organism evidence="4 5">
    <name type="scientific">Meiothermus granaticius NBRC 107808</name>
    <dbReference type="NCBI Taxonomy" id="1227551"/>
    <lineage>
        <taxon>Bacteria</taxon>
        <taxon>Thermotogati</taxon>
        <taxon>Deinococcota</taxon>
        <taxon>Deinococci</taxon>
        <taxon>Thermales</taxon>
        <taxon>Thermaceae</taxon>
        <taxon>Meiothermus</taxon>
    </lineage>
</organism>
<dbReference type="NCBIfam" id="NF002326">
    <property type="entry name" value="PRK01286.1-1"/>
    <property type="match status" value="1"/>
</dbReference>
<dbReference type="EMBL" id="QWLB01000012">
    <property type="protein sequence ID" value="RIH92891.1"/>
    <property type="molecule type" value="Genomic_DNA"/>
</dbReference>
<dbReference type="AlphaFoldDB" id="A0A399FDJ0"/>